<dbReference type="InterPro" id="IPR050479">
    <property type="entry name" value="CYP11_CYP27_families"/>
</dbReference>
<dbReference type="AlphaFoldDB" id="A0A813NPB9"/>
<keyword evidence="5 9" id="KW-0560">Oxidoreductase</keyword>
<keyword evidence="3 8" id="KW-0349">Heme</keyword>
<dbReference type="CDD" id="cd11054">
    <property type="entry name" value="CYP24A1-like"/>
    <property type="match status" value="1"/>
</dbReference>
<dbReference type="InterPro" id="IPR036396">
    <property type="entry name" value="Cyt_P450_sf"/>
</dbReference>
<keyword evidence="7 9" id="KW-0503">Monooxygenase</keyword>
<comment type="similarity">
    <text evidence="2 9">Belongs to the cytochrome P450 family.</text>
</comment>
<dbReference type="EMBL" id="CAJNOC010000309">
    <property type="protein sequence ID" value="CAF0742671.1"/>
    <property type="molecule type" value="Genomic_DNA"/>
</dbReference>
<evidence type="ECO:0000256" key="9">
    <source>
        <dbReference type="RuleBase" id="RU000461"/>
    </source>
</evidence>
<evidence type="ECO:0000313" key="10">
    <source>
        <dbReference type="EMBL" id="CAF0742671.1"/>
    </source>
</evidence>
<dbReference type="InterPro" id="IPR002401">
    <property type="entry name" value="Cyt_P450_E_grp-I"/>
</dbReference>
<dbReference type="GO" id="GO:0016705">
    <property type="term" value="F:oxidoreductase activity, acting on paired donors, with incorporation or reduction of molecular oxygen"/>
    <property type="evidence" value="ECO:0007669"/>
    <property type="project" value="InterPro"/>
</dbReference>
<dbReference type="PANTHER" id="PTHR24279:SF120">
    <property type="entry name" value="CYTOCHROME P450"/>
    <property type="match status" value="1"/>
</dbReference>
<evidence type="ECO:0000256" key="3">
    <source>
        <dbReference type="ARBA" id="ARBA00022617"/>
    </source>
</evidence>
<dbReference type="PANTHER" id="PTHR24279">
    <property type="entry name" value="CYTOCHROME P450"/>
    <property type="match status" value="1"/>
</dbReference>
<accession>A0A813NPB9</accession>
<evidence type="ECO:0000256" key="4">
    <source>
        <dbReference type="ARBA" id="ARBA00022723"/>
    </source>
</evidence>
<dbReference type="OrthoDB" id="3945418at2759"/>
<dbReference type="Gene3D" id="1.10.630.10">
    <property type="entry name" value="Cytochrome P450"/>
    <property type="match status" value="1"/>
</dbReference>
<evidence type="ECO:0000256" key="5">
    <source>
        <dbReference type="ARBA" id="ARBA00023002"/>
    </source>
</evidence>
<dbReference type="GO" id="GO:0005506">
    <property type="term" value="F:iron ion binding"/>
    <property type="evidence" value="ECO:0007669"/>
    <property type="project" value="InterPro"/>
</dbReference>
<proteinExistence type="inferred from homology"/>
<dbReference type="Proteomes" id="UP000663879">
    <property type="component" value="Unassembled WGS sequence"/>
</dbReference>
<keyword evidence="4 8" id="KW-0479">Metal-binding</keyword>
<dbReference type="InterPro" id="IPR017972">
    <property type="entry name" value="Cyt_P450_CS"/>
</dbReference>
<dbReference type="Pfam" id="PF00067">
    <property type="entry name" value="p450"/>
    <property type="match status" value="1"/>
</dbReference>
<dbReference type="InterPro" id="IPR001128">
    <property type="entry name" value="Cyt_P450"/>
</dbReference>
<comment type="cofactor">
    <cofactor evidence="1 8">
        <name>heme</name>
        <dbReference type="ChEBI" id="CHEBI:30413"/>
    </cofactor>
</comment>
<dbReference type="SUPFAM" id="SSF48264">
    <property type="entry name" value="Cytochrome P450"/>
    <property type="match status" value="1"/>
</dbReference>
<evidence type="ECO:0000256" key="2">
    <source>
        <dbReference type="ARBA" id="ARBA00010617"/>
    </source>
</evidence>
<evidence type="ECO:0000256" key="8">
    <source>
        <dbReference type="PIRSR" id="PIRSR602401-1"/>
    </source>
</evidence>
<evidence type="ECO:0000256" key="7">
    <source>
        <dbReference type="ARBA" id="ARBA00023033"/>
    </source>
</evidence>
<dbReference type="GO" id="GO:0020037">
    <property type="term" value="F:heme binding"/>
    <property type="evidence" value="ECO:0007669"/>
    <property type="project" value="InterPro"/>
</dbReference>
<comment type="caution">
    <text evidence="10">The sequence shown here is derived from an EMBL/GenBank/DDBJ whole genome shotgun (WGS) entry which is preliminary data.</text>
</comment>
<evidence type="ECO:0000313" key="11">
    <source>
        <dbReference type="Proteomes" id="UP000663879"/>
    </source>
</evidence>
<sequence length="495" mass="57937">MKNNVKLLNHVAKRGLVTNRVLKKYDDIPGPKTYPLIGNMLEMKFLGGELEFNPFDAFCMKLHEKYGDLVRWSMLGDNSLFVFKPEHAKIVFQNEGSSPIRPAVIPWEVYSKRKKYPPGLVNSQGNEWKVQRSASNPIVAKPQSIALYLDTHNRIIDEFIDLLKNKSKNGEPICVEKFETDLKYLLLEMMSIVAFDKRLECINAERRSPEILQLLTSIIDYGILTSQLYYTVPLWRIYRNKIWNEFEKTSDFIFNFTRKFVEESYNTLKKTPVKENHTMLQQFLLKKTNLNFKEIVSIMSEFLLGSFDTTATTIHFWLHKLSTNMEIQEQIYQEIKNLDKNHSYIDQDDLSKIPLLKASLKESMRLHSIAPTIARSLSNDIVLDDYIIPKNTNINVAFFVMSKSEKYFKNPNEFRPQRWLKEHQQNEPINPYTTLPFGFGSRMCIGRRLAEQKMYLILIKMLQNFKIEYVGKEAKLGFRLIVVPGYDLNLKLSPR</sequence>
<reference evidence="10" key="1">
    <citation type="submission" date="2021-02" db="EMBL/GenBank/DDBJ databases">
        <authorList>
            <person name="Nowell W R."/>
        </authorList>
    </citation>
    <scope>NUCLEOTIDE SEQUENCE</scope>
    <source>
        <strain evidence="10">Ploen Becks lab</strain>
    </source>
</reference>
<name>A0A813NPB9_9BILA</name>
<dbReference type="FunFam" id="1.10.630.10:FF:000006">
    <property type="entry name" value="Cytochrome P450 302a1, mitochondrial"/>
    <property type="match status" value="1"/>
</dbReference>
<evidence type="ECO:0000256" key="1">
    <source>
        <dbReference type="ARBA" id="ARBA00001971"/>
    </source>
</evidence>
<gene>
    <name evidence="10" type="ORF">OXX778_LOCUS3478</name>
</gene>
<dbReference type="GO" id="GO:0004497">
    <property type="term" value="F:monooxygenase activity"/>
    <property type="evidence" value="ECO:0007669"/>
    <property type="project" value="UniProtKB-KW"/>
</dbReference>
<dbReference type="PROSITE" id="PS00086">
    <property type="entry name" value="CYTOCHROME_P450"/>
    <property type="match status" value="1"/>
</dbReference>
<evidence type="ECO:0008006" key="12">
    <source>
        <dbReference type="Google" id="ProtNLM"/>
    </source>
</evidence>
<keyword evidence="6 8" id="KW-0408">Iron</keyword>
<keyword evidence="11" id="KW-1185">Reference proteome</keyword>
<dbReference type="PRINTS" id="PR00385">
    <property type="entry name" value="P450"/>
</dbReference>
<organism evidence="10 11">
    <name type="scientific">Brachionus calyciflorus</name>
    <dbReference type="NCBI Taxonomy" id="104777"/>
    <lineage>
        <taxon>Eukaryota</taxon>
        <taxon>Metazoa</taxon>
        <taxon>Spiralia</taxon>
        <taxon>Gnathifera</taxon>
        <taxon>Rotifera</taxon>
        <taxon>Eurotatoria</taxon>
        <taxon>Monogononta</taxon>
        <taxon>Pseudotrocha</taxon>
        <taxon>Ploima</taxon>
        <taxon>Brachionidae</taxon>
        <taxon>Brachionus</taxon>
    </lineage>
</organism>
<feature type="binding site" description="axial binding residue" evidence="8">
    <location>
        <position position="444"/>
    </location>
    <ligand>
        <name>heme</name>
        <dbReference type="ChEBI" id="CHEBI:30413"/>
    </ligand>
    <ligandPart>
        <name>Fe</name>
        <dbReference type="ChEBI" id="CHEBI:18248"/>
    </ligandPart>
</feature>
<evidence type="ECO:0000256" key="6">
    <source>
        <dbReference type="ARBA" id="ARBA00023004"/>
    </source>
</evidence>
<dbReference type="PRINTS" id="PR00463">
    <property type="entry name" value="EP450I"/>
</dbReference>
<protein>
    <recommendedName>
        <fullName evidence="12">Cytochrome p450</fullName>
    </recommendedName>
</protein>